<dbReference type="SUPFAM" id="SSF49785">
    <property type="entry name" value="Galactose-binding domain-like"/>
    <property type="match status" value="1"/>
</dbReference>
<dbReference type="EMBL" id="QOVK01000001">
    <property type="protein sequence ID" value="RXG26471.1"/>
    <property type="molecule type" value="Genomic_DNA"/>
</dbReference>
<protein>
    <submittedName>
        <fullName evidence="3">F5/8 type C domain-containing protein</fullName>
    </submittedName>
</protein>
<dbReference type="InterPro" id="IPR008979">
    <property type="entry name" value="Galactose-bd-like_sf"/>
</dbReference>
<name>A0A4Q0PJE8_9FLAO</name>
<dbReference type="SMART" id="SM00635">
    <property type="entry name" value="BID_2"/>
    <property type="match status" value="2"/>
</dbReference>
<keyword evidence="4" id="KW-1185">Reference proteome</keyword>
<dbReference type="Pfam" id="PF02368">
    <property type="entry name" value="Big_2"/>
    <property type="match status" value="2"/>
</dbReference>
<dbReference type="OrthoDB" id="9804686at2"/>
<proteinExistence type="predicted"/>
<dbReference type="Gene3D" id="2.60.120.260">
    <property type="entry name" value="Galactose-binding domain-like"/>
    <property type="match status" value="1"/>
</dbReference>
<keyword evidence="1" id="KW-0732">Signal</keyword>
<dbReference type="RefSeq" id="WP_128764127.1">
    <property type="nucleotide sequence ID" value="NZ_JBHUOO010000003.1"/>
</dbReference>
<evidence type="ECO:0000259" key="2">
    <source>
        <dbReference type="SMART" id="SM00635"/>
    </source>
</evidence>
<dbReference type="Pfam" id="PF00754">
    <property type="entry name" value="F5_F8_type_C"/>
    <property type="match status" value="1"/>
</dbReference>
<feature type="signal peptide" evidence="1">
    <location>
        <begin position="1"/>
        <end position="26"/>
    </location>
</feature>
<evidence type="ECO:0000313" key="4">
    <source>
        <dbReference type="Proteomes" id="UP000289859"/>
    </source>
</evidence>
<dbReference type="InterPro" id="IPR008964">
    <property type="entry name" value="Invasin/intimin_cell_adhesion"/>
</dbReference>
<feature type="domain" description="BIG2" evidence="2">
    <location>
        <begin position="138"/>
        <end position="217"/>
    </location>
</feature>
<dbReference type="InterPro" id="IPR003343">
    <property type="entry name" value="Big_2"/>
</dbReference>
<dbReference type="AlphaFoldDB" id="A0A4Q0PJE8"/>
<feature type="domain" description="BIG2" evidence="2">
    <location>
        <begin position="59"/>
        <end position="129"/>
    </location>
</feature>
<dbReference type="InterPro" id="IPR000421">
    <property type="entry name" value="FA58C"/>
</dbReference>
<gene>
    <name evidence="3" type="ORF">DSM02_468</name>
</gene>
<reference evidence="3 4" key="1">
    <citation type="submission" date="2018-07" db="EMBL/GenBank/DDBJ databases">
        <title>Leeuwenhoekiella genomics.</title>
        <authorList>
            <person name="Tahon G."/>
            <person name="Willems A."/>
        </authorList>
    </citation>
    <scope>NUCLEOTIDE SEQUENCE [LARGE SCALE GENOMIC DNA]</scope>
    <source>
        <strain evidence="3 4">LMG 29608</strain>
    </source>
</reference>
<evidence type="ECO:0000313" key="3">
    <source>
        <dbReference type="EMBL" id="RXG26471.1"/>
    </source>
</evidence>
<accession>A0A4Q0PJE8</accession>
<dbReference type="Proteomes" id="UP000289859">
    <property type="component" value="Unassembled WGS sequence"/>
</dbReference>
<organism evidence="3 4">
    <name type="scientific">Leeuwenhoekiella polynyae</name>
    <dbReference type="NCBI Taxonomy" id="1550906"/>
    <lineage>
        <taxon>Bacteria</taxon>
        <taxon>Pseudomonadati</taxon>
        <taxon>Bacteroidota</taxon>
        <taxon>Flavobacteriia</taxon>
        <taxon>Flavobacteriales</taxon>
        <taxon>Flavobacteriaceae</taxon>
        <taxon>Leeuwenhoekiella</taxon>
    </lineage>
</organism>
<dbReference type="PROSITE" id="PS51257">
    <property type="entry name" value="PROKAR_LIPOPROTEIN"/>
    <property type="match status" value="1"/>
</dbReference>
<sequence>MKTIRLERKRNFPTFFLFTLMFCVLAFMSCDTEDEGNFTEENEENIRVDNVEWKSDLKSGYEIAIDDKSLNIANRVTISPEDASNQEQAFSSSNQSIATVSEQGQVTPLSLGTTTITVTVDEMTDEFTLKVMAQKVINVSSITVEEANIELELNATVNLASKYNILPVDATNKEVTYSSSEPSIVSIDDQGVIEGLEKGSTTITVTSVDNPAAKGEFNVTVIEVSFKGDYSREGWTLKSSQDVFDEGSNSLTSPLDDDIDTWFGLVKPGKSWKEVSIPDSEGVYFIVDMKEEKTVNYFKIRHRNDSQIFLRYRLIEEVYGSNDGENFTLIASDVSVTDYELPEPMSPNLSIPESTYRYFKFYCKKEACFDPSRGSTAQMSEFYLGVE</sequence>
<dbReference type="Gene3D" id="2.60.40.1080">
    <property type="match status" value="2"/>
</dbReference>
<dbReference type="SUPFAM" id="SSF49373">
    <property type="entry name" value="Invasin/intimin cell-adhesion fragments"/>
    <property type="match status" value="2"/>
</dbReference>
<comment type="caution">
    <text evidence="3">The sequence shown here is derived from an EMBL/GenBank/DDBJ whole genome shotgun (WGS) entry which is preliminary data.</text>
</comment>
<feature type="chain" id="PRO_5020564072" evidence="1">
    <location>
        <begin position="27"/>
        <end position="387"/>
    </location>
</feature>
<evidence type="ECO:0000256" key="1">
    <source>
        <dbReference type="SAM" id="SignalP"/>
    </source>
</evidence>